<dbReference type="Gene3D" id="3.30.370.10">
    <property type="entry name" value="Barstar-like"/>
    <property type="match status" value="1"/>
</dbReference>
<dbReference type="InterPro" id="IPR000468">
    <property type="entry name" value="Barstar"/>
</dbReference>
<keyword evidence="4" id="KW-1185">Reference proteome</keyword>
<gene>
    <name evidence="3" type="ORF">BCF44_123108</name>
</gene>
<dbReference type="RefSeq" id="WP_246016225.1">
    <property type="nucleotide sequence ID" value="NZ_CP144375.1"/>
</dbReference>
<dbReference type="Pfam" id="PF01337">
    <property type="entry name" value="Barstar"/>
    <property type="match status" value="1"/>
</dbReference>
<evidence type="ECO:0000256" key="1">
    <source>
        <dbReference type="ARBA" id="ARBA00006845"/>
    </source>
</evidence>
<name>A0A3E0GVR1_9PSEU</name>
<organism evidence="3 4">
    <name type="scientific">Kutzneria buriramensis</name>
    <dbReference type="NCBI Taxonomy" id="1045776"/>
    <lineage>
        <taxon>Bacteria</taxon>
        <taxon>Bacillati</taxon>
        <taxon>Actinomycetota</taxon>
        <taxon>Actinomycetes</taxon>
        <taxon>Pseudonocardiales</taxon>
        <taxon>Pseudonocardiaceae</taxon>
        <taxon>Kutzneria</taxon>
    </lineage>
</organism>
<comment type="caution">
    <text evidence="3">The sequence shown here is derived from an EMBL/GenBank/DDBJ whole genome shotgun (WGS) entry which is preliminary data.</text>
</comment>
<dbReference type="SUPFAM" id="SSF52038">
    <property type="entry name" value="Barstar-related"/>
    <property type="match status" value="1"/>
</dbReference>
<evidence type="ECO:0000313" key="4">
    <source>
        <dbReference type="Proteomes" id="UP000256269"/>
    </source>
</evidence>
<protein>
    <submittedName>
        <fullName evidence="3">Barstar (Barnase inhibitor)</fullName>
    </submittedName>
</protein>
<evidence type="ECO:0000313" key="3">
    <source>
        <dbReference type="EMBL" id="REH30749.1"/>
    </source>
</evidence>
<comment type="similarity">
    <text evidence="1">Belongs to the barstar family.</text>
</comment>
<dbReference type="Proteomes" id="UP000256269">
    <property type="component" value="Unassembled WGS sequence"/>
</dbReference>
<feature type="domain" description="Barstar (barnase inhibitor)" evidence="2">
    <location>
        <begin position="259"/>
        <end position="340"/>
    </location>
</feature>
<dbReference type="AlphaFoldDB" id="A0A3E0GVR1"/>
<dbReference type="EMBL" id="QUNO01000023">
    <property type="protein sequence ID" value="REH30749.1"/>
    <property type="molecule type" value="Genomic_DNA"/>
</dbReference>
<reference evidence="3 4" key="1">
    <citation type="submission" date="2018-08" db="EMBL/GenBank/DDBJ databases">
        <title>Genomic Encyclopedia of Archaeal and Bacterial Type Strains, Phase II (KMG-II): from individual species to whole genera.</title>
        <authorList>
            <person name="Goeker M."/>
        </authorList>
    </citation>
    <scope>NUCLEOTIDE SEQUENCE [LARGE SCALE GENOMIC DNA]</scope>
    <source>
        <strain evidence="3 4">DSM 45791</strain>
    </source>
</reference>
<sequence length="348" mass="38226">MPEIDNGGTTVRWQLIDEDDVVWGQCADVEGLFVDPEPPLRERFTLVDCEPVGELAAALADGRPTMMDHIAGYTGDWPLRWLLNDVLVIGADPVVVEGVLDPEGDPDSPSGYRLDGRHGPLGTCRELAGLDRDRPEPALPPLRLLGCEPRNPLESIAPGDVGGMFLAPLGRNGWFFHLRIAEVEPSTLGDGLVDLTVGERAFWSDRPPRAAIPVWDMWFAGGPDTTNLWAPLDTATRTEWVAAACQMRQPGHDREPGRTYHLDGRYVTDEPGFHCALGEAINGPGGYFGRCWNGVRDCLGGNFGAQTPFTLIWHDSAVARRFLTLRDPKGFDEWAGLLRDNRVTVELA</sequence>
<proteinExistence type="inferred from homology"/>
<evidence type="ECO:0000259" key="2">
    <source>
        <dbReference type="Pfam" id="PF01337"/>
    </source>
</evidence>
<dbReference type="InterPro" id="IPR035905">
    <property type="entry name" value="Barstar-like_sf"/>
</dbReference>
<accession>A0A3E0GVR1</accession>